<gene>
    <name evidence="6" type="ORF">FY036_08650</name>
</gene>
<name>A0A5D4GXI8_9HYPH</name>
<proteinExistence type="predicted"/>
<evidence type="ECO:0000313" key="6">
    <source>
        <dbReference type="EMBL" id="TYR33118.1"/>
    </source>
</evidence>
<accession>A0A5D4GXI8</accession>
<sequence>MPLQEIWQRIDARYGAFSPQLRRAARFVREHPQDVALQSLRTVSRQAGVSPTSMTRLTQALDVETWDAFQATHRAWLTAGRPGVFSGRADRLISGTRKPGAEDHLLDAVAEAERANIAHALDAASRSLLRQAADLLANAPAVSVAGIRSCFPVAFSLHYSLSLFMPNVRLMTGTGGSLLDELHHLRAGDALVVVSVAPYSRETVEVARHARSAGVRVVGITDGPLTPVARLSDITLVAGNDSPAHIASPIGPIAVAQALALLVLARAGEGALETLRRREATLEATSAYLPEESTT</sequence>
<dbReference type="GO" id="GO:0097367">
    <property type="term" value="F:carbohydrate derivative binding"/>
    <property type="evidence" value="ECO:0007669"/>
    <property type="project" value="InterPro"/>
</dbReference>
<dbReference type="RefSeq" id="WP_148914318.1">
    <property type="nucleotide sequence ID" value="NZ_VSZS01000060.1"/>
</dbReference>
<dbReference type="InterPro" id="IPR047640">
    <property type="entry name" value="RpiR-like"/>
</dbReference>
<dbReference type="InterPro" id="IPR046348">
    <property type="entry name" value="SIS_dom_sf"/>
</dbReference>
<dbReference type="PROSITE" id="PS51464">
    <property type="entry name" value="SIS"/>
    <property type="match status" value="1"/>
</dbReference>
<keyword evidence="7" id="KW-1185">Reference proteome</keyword>
<protein>
    <submittedName>
        <fullName evidence="6">MurR/RpiR family transcriptional regulator</fullName>
    </submittedName>
</protein>
<dbReference type="CDD" id="cd05013">
    <property type="entry name" value="SIS_RpiR"/>
    <property type="match status" value="1"/>
</dbReference>
<comment type="caution">
    <text evidence="6">The sequence shown here is derived from an EMBL/GenBank/DDBJ whole genome shotgun (WGS) entry which is preliminary data.</text>
</comment>
<dbReference type="GO" id="GO:1901135">
    <property type="term" value="P:carbohydrate derivative metabolic process"/>
    <property type="evidence" value="ECO:0007669"/>
    <property type="project" value="InterPro"/>
</dbReference>
<evidence type="ECO:0000256" key="2">
    <source>
        <dbReference type="ARBA" id="ARBA00023125"/>
    </source>
</evidence>
<organism evidence="6 7">
    <name type="scientific">Neoaquamicrobium microcysteis</name>
    <dbReference type="NCBI Taxonomy" id="2682781"/>
    <lineage>
        <taxon>Bacteria</taxon>
        <taxon>Pseudomonadati</taxon>
        <taxon>Pseudomonadota</taxon>
        <taxon>Alphaproteobacteria</taxon>
        <taxon>Hyphomicrobiales</taxon>
        <taxon>Phyllobacteriaceae</taxon>
        <taxon>Neoaquamicrobium</taxon>
    </lineage>
</organism>
<reference evidence="6 7" key="2">
    <citation type="submission" date="2019-09" db="EMBL/GenBank/DDBJ databases">
        <title>Mesorhizobium sp. MaA-C15 isolated from Microcystis aeruginosa.</title>
        <authorList>
            <person name="Jeong S.E."/>
            <person name="Jin H.M."/>
            <person name="Jeon C.O."/>
        </authorList>
    </citation>
    <scope>NUCLEOTIDE SEQUENCE [LARGE SCALE GENOMIC DNA]</scope>
    <source>
        <strain evidence="6 7">MaA-C15</strain>
    </source>
</reference>
<dbReference type="InterPro" id="IPR001347">
    <property type="entry name" value="SIS_dom"/>
</dbReference>
<evidence type="ECO:0000259" key="4">
    <source>
        <dbReference type="PROSITE" id="PS51071"/>
    </source>
</evidence>
<feature type="domain" description="HTH rpiR-type" evidence="4">
    <location>
        <begin position="4"/>
        <end position="80"/>
    </location>
</feature>
<dbReference type="PROSITE" id="PS51071">
    <property type="entry name" value="HTH_RPIR"/>
    <property type="match status" value="1"/>
</dbReference>
<dbReference type="Pfam" id="PF01380">
    <property type="entry name" value="SIS"/>
    <property type="match status" value="1"/>
</dbReference>
<dbReference type="InterPro" id="IPR009057">
    <property type="entry name" value="Homeodomain-like_sf"/>
</dbReference>
<dbReference type="InterPro" id="IPR000281">
    <property type="entry name" value="HTH_RpiR"/>
</dbReference>
<dbReference type="GO" id="GO:0003677">
    <property type="term" value="F:DNA binding"/>
    <property type="evidence" value="ECO:0007669"/>
    <property type="project" value="UniProtKB-KW"/>
</dbReference>
<keyword evidence="1" id="KW-0805">Transcription regulation</keyword>
<feature type="domain" description="SIS" evidence="5">
    <location>
        <begin position="132"/>
        <end position="274"/>
    </location>
</feature>
<dbReference type="OrthoDB" id="9814676at2"/>
<dbReference type="InterPro" id="IPR035472">
    <property type="entry name" value="RpiR-like_SIS"/>
</dbReference>
<dbReference type="PANTHER" id="PTHR30514">
    <property type="entry name" value="GLUCOKINASE"/>
    <property type="match status" value="1"/>
</dbReference>
<dbReference type="PANTHER" id="PTHR30514:SF18">
    <property type="entry name" value="RPIR-FAMILY TRANSCRIPTIONAL REGULATOR"/>
    <property type="match status" value="1"/>
</dbReference>
<dbReference type="SUPFAM" id="SSF53697">
    <property type="entry name" value="SIS domain"/>
    <property type="match status" value="1"/>
</dbReference>
<keyword evidence="2" id="KW-0238">DNA-binding</keyword>
<dbReference type="Proteomes" id="UP000323258">
    <property type="component" value="Unassembled WGS sequence"/>
</dbReference>
<dbReference type="SUPFAM" id="SSF46689">
    <property type="entry name" value="Homeodomain-like"/>
    <property type="match status" value="1"/>
</dbReference>
<dbReference type="GO" id="GO:0003700">
    <property type="term" value="F:DNA-binding transcription factor activity"/>
    <property type="evidence" value="ECO:0007669"/>
    <property type="project" value="InterPro"/>
</dbReference>
<dbReference type="InterPro" id="IPR036388">
    <property type="entry name" value="WH-like_DNA-bd_sf"/>
</dbReference>
<evidence type="ECO:0000259" key="5">
    <source>
        <dbReference type="PROSITE" id="PS51464"/>
    </source>
</evidence>
<evidence type="ECO:0000256" key="1">
    <source>
        <dbReference type="ARBA" id="ARBA00023015"/>
    </source>
</evidence>
<dbReference type="EMBL" id="VSZS01000060">
    <property type="protein sequence ID" value="TYR33118.1"/>
    <property type="molecule type" value="Genomic_DNA"/>
</dbReference>
<evidence type="ECO:0000313" key="7">
    <source>
        <dbReference type="Proteomes" id="UP000323258"/>
    </source>
</evidence>
<dbReference type="Gene3D" id="1.10.10.10">
    <property type="entry name" value="Winged helix-like DNA-binding domain superfamily/Winged helix DNA-binding domain"/>
    <property type="match status" value="1"/>
</dbReference>
<evidence type="ECO:0000256" key="3">
    <source>
        <dbReference type="ARBA" id="ARBA00023163"/>
    </source>
</evidence>
<dbReference type="AlphaFoldDB" id="A0A5D4GXI8"/>
<keyword evidence="3" id="KW-0804">Transcription</keyword>
<dbReference type="Gene3D" id="3.40.50.10490">
    <property type="entry name" value="Glucose-6-phosphate isomerase like protein, domain 1"/>
    <property type="match status" value="1"/>
</dbReference>
<reference evidence="6 7" key="1">
    <citation type="submission" date="2019-08" db="EMBL/GenBank/DDBJ databases">
        <authorList>
            <person name="Seo Y.L."/>
        </authorList>
    </citation>
    <scope>NUCLEOTIDE SEQUENCE [LARGE SCALE GENOMIC DNA]</scope>
    <source>
        <strain evidence="6 7">MaA-C15</strain>
    </source>
</reference>